<dbReference type="Proteomes" id="UP000000268">
    <property type="component" value="Plasmid pREB3"/>
</dbReference>
<proteinExistence type="predicted"/>
<geneLocation type="plasmid" evidence="2 3">
    <name>pREB3</name>
</geneLocation>
<gene>
    <name evidence="2" type="ordered locus">AM1_C0267</name>
</gene>
<dbReference type="HOGENOM" id="CLU_3264110_0_0_3"/>
<dbReference type="RefSeq" id="WP_012167513.1">
    <property type="nucleotide sequence ID" value="NC_009928.1"/>
</dbReference>
<dbReference type="AlphaFoldDB" id="A8ZMZ8"/>
<evidence type="ECO:0000313" key="2">
    <source>
        <dbReference type="EMBL" id="ABW32197.1"/>
    </source>
</evidence>
<sequence>MRVKAAKARISARRKAERDARERAAIEKIPPEHQYVPDQARQPS</sequence>
<reference evidence="2 3" key="1">
    <citation type="journal article" date="2008" name="Proc. Natl. Acad. Sci. U.S.A.">
        <title>Niche adaptation and genome expansion in the chlorophyll d-producing cyanobacterium Acaryochloris marina.</title>
        <authorList>
            <person name="Swingley W.D."/>
            <person name="Chen M."/>
            <person name="Cheung P.C."/>
            <person name="Conrad A.L."/>
            <person name="Dejesa L.C."/>
            <person name="Hao J."/>
            <person name="Honchak B.M."/>
            <person name="Karbach L.E."/>
            <person name="Kurdoglu A."/>
            <person name="Lahiri S."/>
            <person name="Mastrian S.D."/>
            <person name="Miyashita H."/>
            <person name="Page L."/>
            <person name="Ramakrishna P."/>
            <person name="Satoh S."/>
            <person name="Sattley W.M."/>
            <person name="Shimada Y."/>
            <person name="Taylor H.L."/>
            <person name="Tomo T."/>
            <person name="Tsuchiya T."/>
            <person name="Wang Z.T."/>
            <person name="Raymond J."/>
            <person name="Mimuro M."/>
            <person name="Blankenship R.E."/>
            <person name="Touchman J.W."/>
        </authorList>
    </citation>
    <scope>NUCLEOTIDE SEQUENCE [LARGE SCALE GENOMIC DNA]</scope>
    <source>
        <strain evidence="3">MBIC 11017</strain>
        <plasmid evidence="3">Plasmid pREB3</plasmid>
    </source>
</reference>
<keyword evidence="2" id="KW-0614">Plasmid</keyword>
<name>A8ZMZ8_ACAM1</name>
<evidence type="ECO:0000256" key="1">
    <source>
        <dbReference type="SAM" id="MobiDB-lite"/>
    </source>
</evidence>
<keyword evidence="3" id="KW-1185">Reference proteome</keyword>
<feature type="region of interest" description="Disordered" evidence="1">
    <location>
        <begin position="1"/>
        <end position="44"/>
    </location>
</feature>
<feature type="compositionally biased region" description="Basic residues" evidence="1">
    <location>
        <begin position="1"/>
        <end position="13"/>
    </location>
</feature>
<organism evidence="2 3">
    <name type="scientific">Acaryochloris marina (strain MBIC 11017)</name>
    <dbReference type="NCBI Taxonomy" id="329726"/>
    <lineage>
        <taxon>Bacteria</taxon>
        <taxon>Bacillati</taxon>
        <taxon>Cyanobacteriota</taxon>
        <taxon>Cyanophyceae</taxon>
        <taxon>Acaryochloridales</taxon>
        <taxon>Acaryochloridaceae</taxon>
        <taxon>Acaryochloris</taxon>
    </lineage>
</organism>
<evidence type="ECO:0000313" key="3">
    <source>
        <dbReference type="Proteomes" id="UP000000268"/>
    </source>
</evidence>
<protein>
    <submittedName>
        <fullName evidence="2">Uncharacterized protein</fullName>
    </submittedName>
</protein>
<dbReference type="EMBL" id="CP000840">
    <property type="protein sequence ID" value="ABW32197.1"/>
    <property type="molecule type" value="Genomic_DNA"/>
</dbReference>
<accession>A8ZMZ8</accession>
<feature type="compositionally biased region" description="Basic and acidic residues" evidence="1">
    <location>
        <begin position="14"/>
        <end position="31"/>
    </location>
</feature>
<dbReference type="KEGG" id="amr:AM1_C0267"/>